<keyword evidence="1" id="KW-1133">Transmembrane helix</keyword>
<feature type="transmembrane region" description="Helical" evidence="1">
    <location>
        <begin position="6"/>
        <end position="39"/>
    </location>
</feature>
<protein>
    <recommendedName>
        <fullName evidence="4">DUF2273 domain-containing protein</fullName>
    </recommendedName>
</protein>
<accession>A0A1D9MM17</accession>
<keyword evidence="3" id="KW-1185">Reference proteome</keyword>
<keyword evidence="1" id="KW-0812">Transmembrane</keyword>
<evidence type="ECO:0000256" key="1">
    <source>
        <dbReference type="SAM" id="Phobius"/>
    </source>
</evidence>
<proteinExistence type="predicted"/>
<organism evidence="2 3">
    <name type="scientific">Boudabousia tangfeifanii</name>
    <dbReference type="NCBI Taxonomy" id="1912795"/>
    <lineage>
        <taxon>Bacteria</taxon>
        <taxon>Bacillati</taxon>
        <taxon>Actinomycetota</taxon>
        <taxon>Actinomycetes</taxon>
        <taxon>Actinomycetales</taxon>
        <taxon>Actinomycetaceae</taxon>
        <taxon>Boudabousia</taxon>
    </lineage>
</organism>
<sequence length="65" mass="6848">MMKPSYLWALIGAVTGVLILCFGWGVLLVALLAAVGYLAGRQLEGSLDFRAAFNALTGNTKTTSD</sequence>
<evidence type="ECO:0008006" key="4">
    <source>
        <dbReference type="Google" id="ProtNLM"/>
    </source>
</evidence>
<evidence type="ECO:0000313" key="3">
    <source>
        <dbReference type="Proteomes" id="UP000176288"/>
    </source>
</evidence>
<dbReference type="STRING" id="1912795.BK816_08750"/>
<name>A0A1D9MM17_9ACTO</name>
<reference evidence="2 3" key="1">
    <citation type="submission" date="2016-10" db="EMBL/GenBank/DDBJ databases">
        <title>Actinomyces aegypiusis sp. nov., isolated from the Aegypius monachus in Qinghai Tibet Plateau China.</title>
        <authorList>
            <person name="Wang Y."/>
        </authorList>
    </citation>
    <scope>NUCLEOTIDE SEQUENCE [LARGE SCALE GENOMIC DNA]</scope>
    <source>
        <strain evidence="2 3">VUL4_3</strain>
    </source>
</reference>
<evidence type="ECO:0000313" key="2">
    <source>
        <dbReference type="EMBL" id="AOZ73347.1"/>
    </source>
</evidence>
<keyword evidence="1" id="KW-0472">Membrane</keyword>
<gene>
    <name evidence="2" type="ORF">BK816_08750</name>
</gene>
<dbReference type="AlphaFoldDB" id="A0A1D9MM17"/>
<dbReference type="EMBL" id="CP017812">
    <property type="protein sequence ID" value="AOZ73347.1"/>
    <property type="molecule type" value="Genomic_DNA"/>
</dbReference>
<dbReference type="KEGG" id="avu:BK816_08750"/>
<dbReference type="Proteomes" id="UP000176288">
    <property type="component" value="Chromosome"/>
</dbReference>